<evidence type="ECO:0000256" key="6">
    <source>
        <dbReference type="ARBA" id="ARBA00022989"/>
    </source>
</evidence>
<dbReference type="InterPro" id="IPR038377">
    <property type="entry name" value="Na/Glc_symporter_sf"/>
</dbReference>
<dbReference type="AlphaFoldDB" id="A0A9N9ZZB0"/>
<dbReference type="PANTHER" id="PTHR42985">
    <property type="entry name" value="SODIUM-COUPLED MONOCARBOXYLATE TRANSPORTER"/>
    <property type="match status" value="1"/>
</dbReference>
<keyword evidence="4" id="KW-1003">Cell membrane</keyword>
<evidence type="ECO:0000256" key="2">
    <source>
        <dbReference type="ARBA" id="ARBA00006434"/>
    </source>
</evidence>
<dbReference type="CDD" id="cd11492">
    <property type="entry name" value="SLC5sbd_NIS-SMVT"/>
    <property type="match status" value="1"/>
</dbReference>
<dbReference type="PROSITE" id="PS50283">
    <property type="entry name" value="NA_SOLUT_SYMP_3"/>
    <property type="match status" value="1"/>
</dbReference>
<evidence type="ECO:0000313" key="13">
    <source>
        <dbReference type="EMBL" id="CAH0380884.1"/>
    </source>
</evidence>
<evidence type="ECO:0000256" key="3">
    <source>
        <dbReference type="ARBA" id="ARBA00022448"/>
    </source>
</evidence>
<feature type="transmembrane region" description="Helical" evidence="12">
    <location>
        <begin position="235"/>
        <end position="253"/>
    </location>
</feature>
<evidence type="ECO:0000256" key="1">
    <source>
        <dbReference type="ARBA" id="ARBA00004651"/>
    </source>
</evidence>
<evidence type="ECO:0000256" key="9">
    <source>
        <dbReference type="ARBA" id="ARBA00023136"/>
    </source>
</evidence>
<gene>
    <name evidence="13" type="ORF">BEMITA_LOCUS594</name>
</gene>
<feature type="transmembrane region" description="Helical" evidence="12">
    <location>
        <begin position="48"/>
        <end position="70"/>
    </location>
</feature>
<dbReference type="KEGG" id="btab:109034016"/>
<reference evidence="13" key="1">
    <citation type="submission" date="2021-12" db="EMBL/GenBank/DDBJ databases">
        <authorList>
            <person name="King R."/>
        </authorList>
    </citation>
    <scope>NUCLEOTIDE SEQUENCE</scope>
</reference>
<dbReference type="EMBL" id="OU963862">
    <property type="protein sequence ID" value="CAH0380884.1"/>
    <property type="molecule type" value="Genomic_DNA"/>
</dbReference>
<evidence type="ECO:0000313" key="14">
    <source>
        <dbReference type="Proteomes" id="UP001152759"/>
    </source>
</evidence>
<feature type="transmembrane region" description="Helical" evidence="12">
    <location>
        <begin position="380"/>
        <end position="402"/>
    </location>
</feature>
<protein>
    <recommendedName>
        <fullName evidence="15">Sodium-dependent multivitamin transporter</fullName>
    </recommendedName>
</protein>
<name>A0A9N9ZZB0_BEMTA</name>
<feature type="transmembrane region" description="Helical" evidence="12">
    <location>
        <begin position="408"/>
        <end position="428"/>
    </location>
</feature>
<feature type="transmembrane region" description="Helical" evidence="12">
    <location>
        <begin position="440"/>
        <end position="457"/>
    </location>
</feature>
<feature type="transmembrane region" description="Helical" evidence="12">
    <location>
        <begin position="274"/>
        <end position="299"/>
    </location>
</feature>
<feature type="transmembrane region" description="Helical" evidence="12">
    <location>
        <begin position="188"/>
        <end position="215"/>
    </location>
</feature>
<dbReference type="PANTHER" id="PTHR42985:SF40">
    <property type="entry name" value="LD47995P-RELATED"/>
    <property type="match status" value="1"/>
</dbReference>
<evidence type="ECO:0000256" key="11">
    <source>
        <dbReference type="RuleBase" id="RU362091"/>
    </source>
</evidence>
<proteinExistence type="inferred from homology"/>
<dbReference type="Proteomes" id="UP001152759">
    <property type="component" value="Chromosome 1"/>
</dbReference>
<dbReference type="NCBIfam" id="TIGR00813">
    <property type="entry name" value="sss"/>
    <property type="match status" value="1"/>
</dbReference>
<feature type="transmembrane region" description="Helical" evidence="12">
    <location>
        <begin position="515"/>
        <end position="536"/>
    </location>
</feature>
<evidence type="ECO:0000256" key="5">
    <source>
        <dbReference type="ARBA" id="ARBA00022692"/>
    </source>
</evidence>
<dbReference type="Gene3D" id="1.20.1730.10">
    <property type="entry name" value="Sodium/glucose cotransporter"/>
    <property type="match status" value="1"/>
</dbReference>
<keyword evidence="7" id="KW-0915">Sodium</keyword>
<sequence length="593" mass="65273">MAVFSIIDHLVLDITLLISAAIGIYSRFSGGKQQTTKEYLLGNQNQRILPVAFSLMASFMSAVTLLGVSAETYNHGFIFVLINFSYIIGTPVVTNIFLPVFFNLGAISVYEYLERRFGFATRLACSLAFTFQMMLYTGIVLYAPALALEAVTGLSQRMSILIVGLCCLFYSTVGGIKAVIWTDVFQSLLMYGALLAVIFVAAAKFDGVSGIWKIAEEHGRINLYNPSLDLTERHSWLALTVGGFFTFLSLYAINQTQIQRYLTMQDLNTATKSLWLSLPLLMFLSFATCFCGLSIFAMYHNCDPISMKRIASKDQLMPLFVIDTMQHLPGLSGLFVAGIFSASLSSVSAAINSLAAVTVQDFIKPLHSAVSKGVMLDSTCSYLLKALVLLFGILCIGVAYLTQFFGSILQMSLTLFGVIGGPVLAVFTMGVLNPYCNQKGALTGLFLGLIFSFWLGFSGPKPIPQRLSIDISGCANSTLVTINDLTNEISIEEDSTTVYPLTDEQSYSYLFRISYLYYIVLGFFSTAIVAVLVSLVTEANKNLNPSLYAPCIEKYVRRYQSKRQSKTVIVPESEATQYPLDKIEFVSDQEVIT</sequence>
<accession>A0A9N9ZZB0</accession>
<dbReference type="Pfam" id="PF00474">
    <property type="entry name" value="SSF"/>
    <property type="match status" value="1"/>
</dbReference>
<evidence type="ECO:0000256" key="12">
    <source>
        <dbReference type="SAM" id="Phobius"/>
    </source>
</evidence>
<keyword evidence="5 12" id="KW-0812">Transmembrane</keyword>
<feature type="transmembrane region" description="Helical" evidence="12">
    <location>
        <begin position="123"/>
        <end position="146"/>
    </location>
</feature>
<keyword evidence="10" id="KW-0739">Sodium transport</keyword>
<feature type="transmembrane region" description="Helical" evidence="12">
    <location>
        <begin position="6"/>
        <end position="28"/>
    </location>
</feature>
<evidence type="ECO:0000256" key="8">
    <source>
        <dbReference type="ARBA" id="ARBA00023065"/>
    </source>
</evidence>
<evidence type="ECO:0000256" key="7">
    <source>
        <dbReference type="ARBA" id="ARBA00023053"/>
    </source>
</evidence>
<dbReference type="GO" id="GO:0006814">
    <property type="term" value="P:sodium ion transport"/>
    <property type="evidence" value="ECO:0007669"/>
    <property type="project" value="UniProtKB-KW"/>
</dbReference>
<feature type="transmembrane region" description="Helical" evidence="12">
    <location>
        <begin position="334"/>
        <end position="359"/>
    </location>
</feature>
<keyword evidence="14" id="KW-1185">Reference proteome</keyword>
<feature type="transmembrane region" description="Helical" evidence="12">
    <location>
        <begin position="158"/>
        <end position="176"/>
    </location>
</feature>
<dbReference type="GO" id="GO:0015293">
    <property type="term" value="F:symporter activity"/>
    <property type="evidence" value="ECO:0007669"/>
    <property type="project" value="TreeGrafter"/>
</dbReference>
<keyword evidence="6 12" id="KW-1133">Transmembrane helix</keyword>
<keyword evidence="8" id="KW-0406">Ion transport</keyword>
<dbReference type="InterPro" id="IPR001734">
    <property type="entry name" value="Na/solute_symporter"/>
</dbReference>
<keyword evidence="3" id="KW-0813">Transport</keyword>
<dbReference type="InterPro" id="IPR051163">
    <property type="entry name" value="Sodium:Solute_Symporter_SSF"/>
</dbReference>
<keyword evidence="9 12" id="KW-0472">Membrane</keyword>
<organism evidence="13 14">
    <name type="scientific">Bemisia tabaci</name>
    <name type="common">Sweetpotato whitefly</name>
    <name type="synonym">Aleurodes tabaci</name>
    <dbReference type="NCBI Taxonomy" id="7038"/>
    <lineage>
        <taxon>Eukaryota</taxon>
        <taxon>Metazoa</taxon>
        <taxon>Ecdysozoa</taxon>
        <taxon>Arthropoda</taxon>
        <taxon>Hexapoda</taxon>
        <taxon>Insecta</taxon>
        <taxon>Pterygota</taxon>
        <taxon>Neoptera</taxon>
        <taxon>Paraneoptera</taxon>
        <taxon>Hemiptera</taxon>
        <taxon>Sternorrhyncha</taxon>
        <taxon>Aleyrodoidea</taxon>
        <taxon>Aleyrodidae</taxon>
        <taxon>Aleyrodinae</taxon>
        <taxon>Bemisia</taxon>
    </lineage>
</organism>
<feature type="transmembrane region" description="Helical" evidence="12">
    <location>
        <begin position="76"/>
        <end position="102"/>
    </location>
</feature>
<comment type="similarity">
    <text evidence="2 11">Belongs to the sodium:solute symporter (SSF) (TC 2.A.21) family.</text>
</comment>
<evidence type="ECO:0008006" key="15">
    <source>
        <dbReference type="Google" id="ProtNLM"/>
    </source>
</evidence>
<dbReference type="GO" id="GO:0005886">
    <property type="term" value="C:plasma membrane"/>
    <property type="evidence" value="ECO:0007669"/>
    <property type="project" value="UniProtKB-SubCell"/>
</dbReference>
<evidence type="ECO:0000256" key="4">
    <source>
        <dbReference type="ARBA" id="ARBA00022475"/>
    </source>
</evidence>
<evidence type="ECO:0000256" key="10">
    <source>
        <dbReference type="ARBA" id="ARBA00023201"/>
    </source>
</evidence>
<comment type="subcellular location">
    <subcellularLocation>
        <location evidence="1">Cell membrane</location>
        <topology evidence="1">Multi-pass membrane protein</topology>
    </subcellularLocation>
</comment>